<feature type="transmembrane region" description="Helical" evidence="1">
    <location>
        <begin position="34"/>
        <end position="51"/>
    </location>
</feature>
<feature type="transmembrane region" description="Helical" evidence="1">
    <location>
        <begin position="279"/>
        <end position="301"/>
    </location>
</feature>
<dbReference type="EMBL" id="LXPS01000038">
    <property type="protein sequence ID" value="OAE38439.1"/>
    <property type="molecule type" value="Genomic_DNA"/>
</dbReference>
<proteinExistence type="predicted"/>
<feature type="transmembrane region" description="Helical" evidence="1">
    <location>
        <begin position="176"/>
        <end position="199"/>
    </location>
</feature>
<feature type="transmembrane region" description="Helical" evidence="1">
    <location>
        <begin position="226"/>
        <end position="259"/>
    </location>
</feature>
<protein>
    <submittedName>
        <fullName evidence="2">DUF2232 domain-containing protein</fullName>
    </submittedName>
</protein>
<feature type="transmembrane region" description="Helical" evidence="1">
    <location>
        <begin position="7"/>
        <end position="28"/>
    </location>
</feature>
<dbReference type="AlphaFoldDB" id="A0A176X0B1"/>
<feature type="transmembrane region" description="Helical" evidence="1">
    <location>
        <begin position="111"/>
        <end position="137"/>
    </location>
</feature>
<evidence type="ECO:0000313" key="2">
    <source>
        <dbReference type="EMBL" id="OAE38439.1"/>
    </source>
</evidence>
<sequence length="324" mass="34434">MQKFNQTVLIAGVLAGICAAFLTLGATAQSSFSFLLYAGSAMPILVAGMGWGNRAAIVAILTAAIIGALVMSPLFALTIAIFTLIPAGWLSHLANLARPASELGGPDDLLAWYPLSGIVLHLCILISVAVVILGWMIGYGPDLVARLIDVIMTSVQNSEPLFEPDVEGLARAKSMFVLTLPIVQGGLWVILLFAAYYFATRLVGAFGKGLRPREDIPAALRMHRNAIFIFLAGILAMFFGGVAAMVGAVVCGTFGAGFLMAGYASLHKKARGKDWRLPVLILAYLSAVFVFPLFIILVFGLSDVRSTISLTPARKTDTTNETNN</sequence>
<feature type="transmembrane region" description="Helical" evidence="1">
    <location>
        <begin position="58"/>
        <end position="91"/>
    </location>
</feature>
<keyword evidence="1" id="KW-1133">Transmembrane helix</keyword>
<organism evidence="2 3">
    <name type="scientific">Agrobacterium tumefaciens</name>
    <dbReference type="NCBI Taxonomy" id="358"/>
    <lineage>
        <taxon>Bacteria</taxon>
        <taxon>Pseudomonadati</taxon>
        <taxon>Pseudomonadota</taxon>
        <taxon>Alphaproteobacteria</taxon>
        <taxon>Hyphomicrobiales</taxon>
        <taxon>Rhizobiaceae</taxon>
        <taxon>Rhizobium/Agrobacterium group</taxon>
        <taxon>Agrobacterium</taxon>
        <taxon>Agrobacterium tumefaciens complex</taxon>
    </lineage>
</organism>
<keyword evidence="1" id="KW-0812">Transmembrane</keyword>
<accession>A0A176X0B1</accession>
<dbReference type="RefSeq" id="WP_063951070.1">
    <property type="nucleotide sequence ID" value="NZ_LXPS01000038.1"/>
</dbReference>
<gene>
    <name evidence="2" type="ORF">A7J57_18395</name>
</gene>
<dbReference type="Proteomes" id="UP000077098">
    <property type="component" value="Unassembled WGS sequence"/>
</dbReference>
<evidence type="ECO:0000256" key="1">
    <source>
        <dbReference type="SAM" id="Phobius"/>
    </source>
</evidence>
<keyword evidence="1" id="KW-0472">Membrane</keyword>
<evidence type="ECO:0000313" key="3">
    <source>
        <dbReference type="Proteomes" id="UP000077098"/>
    </source>
</evidence>
<comment type="caution">
    <text evidence="2">The sequence shown here is derived from an EMBL/GenBank/DDBJ whole genome shotgun (WGS) entry which is preliminary data.</text>
</comment>
<reference evidence="2 3" key="1">
    <citation type="submission" date="2016-05" db="EMBL/GenBank/DDBJ databases">
        <authorList>
            <person name="Lavstsen T."/>
            <person name="Jespersen J.S."/>
        </authorList>
    </citation>
    <scope>NUCLEOTIDE SEQUENCE [LARGE SCALE GENOMIC DNA]</scope>
    <source>
        <strain evidence="2 3">KCJ1736</strain>
    </source>
</reference>
<name>A0A176X0B1_AGRTU</name>